<proteinExistence type="predicted"/>
<sequence>MHSGDLIMVHTCVVTGCRNRRIPGTSLSFYRFPRDPDRKQRWISAVNRKGWLPNDGSRLCSTHFISGKQVKNPRSPDYVPTVFTSAPLPPESDMKEETGAFDSSDKQDSIDSPISQLHTSKYLAK</sequence>
<comment type="caution">
    <text evidence="1">The sequence shown here is derived from an EMBL/GenBank/DDBJ whole genome shotgun (WGS) entry which is preliminary data.</text>
</comment>
<organism evidence="1 2">
    <name type="scientific">Dallia pectoralis</name>
    <name type="common">Alaska blackfish</name>
    <dbReference type="NCBI Taxonomy" id="75939"/>
    <lineage>
        <taxon>Eukaryota</taxon>
        <taxon>Metazoa</taxon>
        <taxon>Chordata</taxon>
        <taxon>Craniata</taxon>
        <taxon>Vertebrata</taxon>
        <taxon>Euteleostomi</taxon>
        <taxon>Actinopterygii</taxon>
        <taxon>Neopterygii</taxon>
        <taxon>Teleostei</taxon>
        <taxon>Protacanthopterygii</taxon>
        <taxon>Esociformes</taxon>
        <taxon>Umbridae</taxon>
        <taxon>Dallia</taxon>
    </lineage>
</organism>
<gene>
    <name evidence="1" type="ORF">DPEC_G00049580</name>
</gene>
<dbReference type="Proteomes" id="UP001157502">
    <property type="component" value="Chromosome 4"/>
</dbReference>
<accession>A0ACC2HBG7</accession>
<reference evidence="1" key="1">
    <citation type="submission" date="2021-05" db="EMBL/GenBank/DDBJ databases">
        <authorList>
            <person name="Pan Q."/>
            <person name="Jouanno E."/>
            <person name="Zahm M."/>
            <person name="Klopp C."/>
            <person name="Cabau C."/>
            <person name="Louis A."/>
            <person name="Berthelot C."/>
            <person name="Parey E."/>
            <person name="Roest Crollius H."/>
            <person name="Montfort J."/>
            <person name="Robinson-Rechavi M."/>
            <person name="Bouchez O."/>
            <person name="Lampietro C."/>
            <person name="Lopez Roques C."/>
            <person name="Donnadieu C."/>
            <person name="Postlethwait J."/>
            <person name="Bobe J."/>
            <person name="Dillon D."/>
            <person name="Chandos A."/>
            <person name="von Hippel F."/>
            <person name="Guiguen Y."/>
        </authorList>
    </citation>
    <scope>NUCLEOTIDE SEQUENCE</scope>
    <source>
        <strain evidence="1">YG-Jan2019</strain>
    </source>
</reference>
<evidence type="ECO:0000313" key="1">
    <source>
        <dbReference type="EMBL" id="KAJ8013080.1"/>
    </source>
</evidence>
<name>A0ACC2HBG7_DALPE</name>
<dbReference type="EMBL" id="CM055731">
    <property type="protein sequence ID" value="KAJ8013080.1"/>
    <property type="molecule type" value="Genomic_DNA"/>
</dbReference>
<protein>
    <submittedName>
        <fullName evidence="1">Uncharacterized protein</fullName>
    </submittedName>
</protein>
<evidence type="ECO:0000313" key="2">
    <source>
        <dbReference type="Proteomes" id="UP001157502"/>
    </source>
</evidence>
<keyword evidence="2" id="KW-1185">Reference proteome</keyword>